<comment type="subcellular location">
    <subcellularLocation>
        <location evidence="1">Cell membrane</location>
        <topology evidence="1">Multi-pass membrane protein</topology>
    </subcellularLocation>
</comment>
<dbReference type="RefSeq" id="WP_137098374.1">
    <property type="nucleotide sequence ID" value="NZ_CP039865.1"/>
</dbReference>
<dbReference type="EMBL" id="CP039865">
    <property type="protein sequence ID" value="QCK85040.1"/>
    <property type="molecule type" value="Genomic_DNA"/>
</dbReference>
<feature type="transmembrane region" description="Helical" evidence="6">
    <location>
        <begin position="174"/>
        <end position="192"/>
    </location>
</feature>
<feature type="transmembrane region" description="Helical" evidence="6">
    <location>
        <begin position="133"/>
        <end position="154"/>
    </location>
</feature>
<dbReference type="InterPro" id="IPR001123">
    <property type="entry name" value="LeuE-type"/>
</dbReference>
<feature type="transmembrane region" description="Helical" evidence="6">
    <location>
        <begin position="71"/>
        <end position="88"/>
    </location>
</feature>
<organism evidence="7 8">
    <name type="scientific">Phreatobacter aquaticus</name>
    <dbReference type="NCBI Taxonomy" id="2570229"/>
    <lineage>
        <taxon>Bacteria</taxon>
        <taxon>Pseudomonadati</taxon>
        <taxon>Pseudomonadota</taxon>
        <taxon>Alphaproteobacteria</taxon>
        <taxon>Hyphomicrobiales</taxon>
        <taxon>Phreatobacteraceae</taxon>
        <taxon>Phreatobacter</taxon>
    </lineage>
</organism>
<dbReference type="Proteomes" id="UP000298588">
    <property type="component" value="Chromosome"/>
</dbReference>
<accession>A0A4D7QAC7</accession>
<gene>
    <name evidence="7" type="ORF">E8L99_04230</name>
</gene>
<feature type="transmembrane region" description="Helical" evidence="6">
    <location>
        <begin position="108"/>
        <end position="126"/>
    </location>
</feature>
<evidence type="ECO:0000313" key="7">
    <source>
        <dbReference type="EMBL" id="QCK85040.1"/>
    </source>
</evidence>
<dbReference type="GO" id="GO:0015171">
    <property type="term" value="F:amino acid transmembrane transporter activity"/>
    <property type="evidence" value="ECO:0007669"/>
    <property type="project" value="TreeGrafter"/>
</dbReference>
<dbReference type="PANTHER" id="PTHR30086:SF20">
    <property type="entry name" value="ARGININE EXPORTER PROTEIN ARGO-RELATED"/>
    <property type="match status" value="1"/>
</dbReference>
<evidence type="ECO:0000256" key="4">
    <source>
        <dbReference type="ARBA" id="ARBA00022989"/>
    </source>
</evidence>
<evidence type="ECO:0000256" key="1">
    <source>
        <dbReference type="ARBA" id="ARBA00004651"/>
    </source>
</evidence>
<dbReference type="Pfam" id="PF01810">
    <property type="entry name" value="LysE"/>
    <property type="match status" value="1"/>
</dbReference>
<keyword evidence="2" id="KW-1003">Cell membrane</keyword>
<dbReference type="PANTHER" id="PTHR30086">
    <property type="entry name" value="ARGININE EXPORTER PROTEIN ARGO"/>
    <property type="match status" value="1"/>
</dbReference>
<evidence type="ECO:0000256" key="5">
    <source>
        <dbReference type="ARBA" id="ARBA00023136"/>
    </source>
</evidence>
<keyword evidence="5 6" id="KW-0472">Membrane</keyword>
<keyword evidence="8" id="KW-1185">Reference proteome</keyword>
<name>A0A4D7QAC7_9HYPH</name>
<evidence type="ECO:0000256" key="2">
    <source>
        <dbReference type="ARBA" id="ARBA00022475"/>
    </source>
</evidence>
<keyword evidence="3 6" id="KW-0812">Transmembrane</keyword>
<dbReference type="AlphaFoldDB" id="A0A4D7QAC7"/>
<protein>
    <submittedName>
        <fullName evidence="7">Lysine transporter LysE</fullName>
    </submittedName>
</protein>
<evidence type="ECO:0000256" key="6">
    <source>
        <dbReference type="SAM" id="Phobius"/>
    </source>
</evidence>
<reference evidence="7 8" key="1">
    <citation type="submission" date="2019-04" db="EMBL/GenBank/DDBJ databases">
        <title>Phreatobacter aquaticus sp. nov.</title>
        <authorList>
            <person name="Choi A."/>
            <person name="Baek K."/>
        </authorList>
    </citation>
    <scope>NUCLEOTIDE SEQUENCE [LARGE SCALE GENOMIC DNA]</scope>
    <source>
        <strain evidence="7 8">NMCR1094</strain>
    </source>
</reference>
<feature type="transmembrane region" description="Helical" evidence="6">
    <location>
        <begin position="46"/>
        <end position="64"/>
    </location>
</feature>
<evidence type="ECO:0000256" key="3">
    <source>
        <dbReference type="ARBA" id="ARBA00022692"/>
    </source>
</evidence>
<keyword evidence="4 6" id="KW-1133">Transmembrane helix</keyword>
<sequence length="193" mass="19803">MHDPLLFALTVLTLLGTPGPTNTLLATAGAASGWRNAFRLILAENLGYLLAILSIGLLLGPVIAAAPAIGIGLRIAVGLYLALVAWRLWRAGAAQVARSAALVKPGQIFLTTLLNPKAIVFAVAVVPFDADHVMAYLAAFSGLCAMVALGWISIGHTLGAAAGRSGHARLIPRVGAAGVGTFAVTMIVLPLLR</sequence>
<dbReference type="GO" id="GO:0033228">
    <property type="term" value="P:cysteine export across plasma membrane"/>
    <property type="evidence" value="ECO:0007669"/>
    <property type="project" value="TreeGrafter"/>
</dbReference>
<dbReference type="GO" id="GO:0005886">
    <property type="term" value="C:plasma membrane"/>
    <property type="evidence" value="ECO:0007669"/>
    <property type="project" value="UniProtKB-SubCell"/>
</dbReference>
<evidence type="ECO:0000313" key="8">
    <source>
        <dbReference type="Proteomes" id="UP000298588"/>
    </source>
</evidence>
<dbReference type="KEGG" id="paqt:E8L99_04230"/>
<proteinExistence type="predicted"/>
<dbReference type="OrthoDB" id="6710777at2"/>